<dbReference type="EMBL" id="NHOQ01000318">
    <property type="protein sequence ID" value="PWA30980.1"/>
    <property type="molecule type" value="Genomic_DNA"/>
</dbReference>
<dbReference type="SUPFAM" id="SSF55394">
    <property type="entry name" value="Bactericidal permeability-increasing protein, BPI"/>
    <property type="match status" value="3"/>
</dbReference>
<dbReference type="FunFam" id="3.15.10.10:FF:000001">
    <property type="entry name" value="phospholipid transfer protein-like"/>
    <property type="match status" value="1"/>
</dbReference>
<dbReference type="SMART" id="SM00328">
    <property type="entry name" value="BPI1"/>
    <property type="match status" value="1"/>
</dbReference>
<comment type="caution">
    <text evidence="7">The sequence shown here is derived from an EMBL/GenBank/DDBJ whole genome shotgun (WGS) entry which is preliminary data.</text>
</comment>
<feature type="domain" description="Lipid-binding serum glycoprotein C-terminal" evidence="6">
    <location>
        <begin position="327"/>
        <end position="539"/>
    </location>
</feature>
<organism evidence="7 8">
    <name type="scientific">Gambusia affinis</name>
    <name type="common">Western mosquitofish</name>
    <name type="synonym">Heterandria affinis</name>
    <dbReference type="NCBI Taxonomy" id="33528"/>
    <lineage>
        <taxon>Eukaryota</taxon>
        <taxon>Metazoa</taxon>
        <taxon>Chordata</taxon>
        <taxon>Craniata</taxon>
        <taxon>Vertebrata</taxon>
        <taxon>Euteleostomi</taxon>
        <taxon>Actinopterygii</taxon>
        <taxon>Neopterygii</taxon>
        <taxon>Teleostei</taxon>
        <taxon>Neoteleostei</taxon>
        <taxon>Acanthomorphata</taxon>
        <taxon>Ovalentaria</taxon>
        <taxon>Atherinomorphae</taxon>
        <taxon>Cyprinodontiformes</taxon>
        <taxon>Poeciliidae</taxon>
        <taxon>Poeciliinae</taxon>
        <taxon>Gambusia</taxon>
    </lineage>
</organism>
<dbReference type="GO" id="GO:0045087">
    <property type="term" value="P:innate immune response"/>
    <property type="evidence" value="ECO:0007669"/>
    <property type="project" value="UniProtKB-UniRule"/>
</dbReference>
<dbReference type="Pfam" id="PF02886">
    <property type="entry name" value="LBP_BPI_CETP_C"/>
    <property type="match status" value="1"/>
</dbReference>
<dbReference type="PANTHER" id="PTHR10504:SF132">
    <property type="entry name" value="BACTERICIDAL PERMEABILITY-INCREASING PROTEIN"/>
    <property type="match status" value="1"/>
</dbReference>
<comment type="domain">
    <text evidence="4">The N-terminal region may be exposed to the interior of the granule, whereas the C-terminal portion may be embedded in the membrane. During phagocytosis and degranulation, proteases may be released and activated and cleave BPI at the junction of the N- and C-terminal portions of the molecule, providing controlled release of the N-terminal antibacterial fragment when bacteria are ingested.</text>
</comment>
<name>A0A315W6L3_GAMAF</name>
<evidence type="ECO:0000259" key="5">
    <source>
        <dbReference type="SMART" id="SM00328"/>
    </source>
</evidence>
<dbReference type="STRING" id="33528.ENSGAFP00000028223"/>
<dbReference type="GO" id="GO:0008289">
    <property type="term" value="F:lipid binding"/>
    <property type="evidence" value="ECO:0007669"/>
    <property type="project" value="InterPro"/>
</dbReference>
<comment type="similarity">
    <text evidence="1">Belongs to the BPI/LBP/Plunc superfamily. BPI/LBP family.</text>
</comment>
<keyword evidence="3 4" id="KW-0325">Glycoprotein</keyword>
<comment type="domain">
    <text evidence="4">The N- and C-terminal barrels adopt an identical fold despite having only 13% of conserved residues.</text>
</comment>
<evidence type="ECO:0000256" key="3">
    <source>
        <dbReference type="ARBA" id="ARBA00023180"/>
    </source>
</evidence>
<keyword evidence="4" id="KW-0391">Immunity</keyword>
<dbReference type="GO" id="GO:0005615">
    <property type="term" value="C:extracellular space"/>
    <property type="evidence" value="ECO:0007669"/>
    <property type="project" value="UniProtKB-UniRule"/>
</dbReference>
<evidence type="ECO:0000256" key="2">
    <source>
        <dbReference type="ARBA" id="ARBA00023157"/>
    </source>
</evidence>
<dbReference type="AlphaFoldDB" id="A0A315W6L3"/>
<keyword evidence="8" id="KW-1185">Reference proteome</keyword>
<keyword evidence="4" id="KW-0732">Signal</keyword>
<evidence type="ECO:0000313" key="7">
    <source>
        <dbReference type="EMBL" id="PWA30980.1"/>
    </source>
</evidence>
<dbReference type="Gene3D" id="3.15.20.10">
    <property type="entry name" value="Bactericidal permeability-increasing protein, domain 2"/>
    <property type="match status" value="1"/>
</dbReference>
<evidence type="ECO:0000313" key="8">
    <source>
        <dbReference type="Proteomes" id="UP000250572"/>
    </source>
</evidence>
<comment type="subunit">
    <text evidence="4">Monomer. Homodimer; disulfide-linked.</text>
</comment>
<dbReference type="InterPro" id="IPR017943">
    <property type="entry name" value="Bactericidal_perm-incr_a/b_dom"/>
</dbReference>
<evidence type="ECO:0000259" key="6">
    <source>
        <dbReference type="SMART" id="SM00329"/>
    </source>
</evidence>
<keyword evidence="4" id="KW-0964">Secreted</keyword>
<evidence type="ECO:0000256" key="1">
    <source>
        <dbReference type="ARBA" id="ARBA00007292"/>
    </source>
</evidence>
<dbReference type="GO" id="GO:0050829">
    <property type="term" value="P:defense response to Gram-negative bacterium"/>
    <property type="evidence" value="ECO:0007669"/>
    <property type="project" value="UniProtKB-UniRule"/>
</dbReference>
<protein>
    <recommendedName>
        <fullName evidence="4">Bactericidal permeability-increasing protein</fullName>
        <shortName evidence="4">BPI</shortName>
    </recommendedName>
</protein>
<feature type="non-terminal residue" evidence="7">
    <location>
        <position position="561"/>
    </location>
</feature>
<keyword evidence="4" id="KW-0044">Antibiotic</keyword>
<dbReference type="SMART" id="SM00329">
    <property type="entry name" value="BPI2"/>
    <property type="match status" value="1"/>
</dbReference>
<dbReference type="InterPro" id="IPR017942">
    <property type="entry name" value="Lipid-bd_serum_glycop_N"/>
</dbReference>
<dbReference type="InterPro" id="IPR032942">
    <property type="entry name" value="BPI/LBP/Plunc"/>
</dbReference>
<reference evidence="7 8" key="1">
    <citation type="journal article" date="2018" name="G3 (Bethesda)">
        <title>A High-Quality Reference Genome for the Invasive Mosquitofish Gambusia affinis Using a Chicago Library.</title>
        <authorList>
            <person name="Hoffberg S.L."/>
            <person name="Troendle N.J."/>
            <person name="Glenn T.C."/>
            <person name="Mahmud O."/>
            <person name="Louha S."/>
            <person name="Chalopin D."/>
            <person name="Bennetzen J.L."/>
            <person name="Mauricio R."/>
        </authorList>
    </citation>
    <scope>NUCLEOTIDE SEQUENCE [LARGE SCALE GENOMIC DNA]</scope>
    <source>
        <strain evidence="7">NE01/NJP1002.9</strain>
        <tissue evidence="7">Muscle</tissue>
    </source>
</reference>
<proteinExistence type="inferred from homology"/>
<keyword evidence="2 4" id="KW-1015">Disulfide bond</keyword>
<dbReference type="Proteomes" id="UP000250572">
    <property type="component" value="Unassembled WGS sequence"/>
</dbReference>
<feature type="domain" description="Lipid-binding serum glycoprotein N-terminal" evidence="5">
    <location>
        <begin position="58"/>
        <end position="312"/>
    </location>
</feature>
<gene>
    <name evidence="7" type="ORF">CCH79_00010581</name>
</gene>
<dbReference type="Pfam" id="PF01273">
    <property type="entry name" value="LBP_BPI_CETP"/>
    <property type="match status" value="1"/>
</dbReference>
<keyword evidence="4" id="KW-0929">Antimicrobial</keyword>
<comment type="function">
    <text evidence="4">The cytotoxic action of BPI is limited to many species of Gram-negative bacteria; this specificity may be explained by a strong affinity of the very basic N-terminal half for the negatively charged lipopolysaccharides that are unique to the Gram-negative bacterial outer envelope.</text>
</comment>
<keyword evidence="4" id="KW-0399">Innate immunity</keyword>
<comment type="subcellular location">
    <subcellularLocation>
        <location evidence="4">Secreted</location>
    </subcellularLocation>
</comment>
<dbReference type="Gene3D" id="3.15.10.10">
    <property type="entry name" value="Bactericidal permeability-increasing protein, domain 1"/>
    <property type="match status" value="1"/>
</dbReference>
<evidence type="ECO:0000256" key="4">
    <source>
        <dbReference type="RuleBase" id="RU369039"/>
    </source>
</evidence>
<dbReference type="PANTHER" id="PTHR10504">
    <property type="entry name" value="BACTERICIDAL PERMEABILITY-INCREASING BPI PROTEIN-RELATED"/>
    <property type="match status" value="1"/>
</dbReference>
<accession>A0A315W6L3</accession>
<sequence>MKEGKQRQWDAGKQDITSFPVSEVREAQKAKIMLPCVIVVFVLLSCACGENPAVQVILTNKGLQYGKHEGTGWIQEKLEQITLPDISGSVNIYIGRVDYTLSGVTITKCDLPEPSVEFVQQRGLTTSIAGLSFALTGEWRTRFYGIHDSGSFNMAIFNIDVTSDVQLGSDAGGHLSVSSINCKASVGDVAIQFSGGARYRETPPKQNKNKQRDLSTPLRCQDVKSVFFYVHSLIFQPFVKCFKGHIIGKIQSQICTEVENSIMSLDHHLQAMNVSFDVNEVLNFDVPLTGIPDIEPSNMKLGFKGEFNSIKTHKEPPFVAQEFILPELAGYMLSVGISEFTLNSASFGYFSAGELQALINDSMIPPYIPFRLNTSSMGAFIPQLPKMYPGLLMNLQVNAREAPVFSFQPGSGILDVHIVIKTTAIEANGTQVPLFTLYIDSSFTSKMMIADGKLKGSVMFDKYALNMYQNEIFDTQMGPSEIGVFMTDALERGIKSGMRMALAKLNAKLGEGIILPRMKHAQLVNTVLKMEKGFVAIYSDVQTLLTDRSSYLSTSYLSEKL</sequence>
<dbReference type="InterPro" id="IPR001124">
    <property type="entry name" value="Lipid-bd_serum_glycop_C"/>
</dbReference>